<dbReference type="AlphaFoldDB" id="A0A9D4BVA6"/>
<keyword evidence="2" id="KW-1185">Reference proteome</keyword>
<accession>A0A9D4BVA6</accession>
<reference evidence="1" key="2">
    <citation type="submission" date="2020-11" db="EMBL/GenBank/DDBJ databases">
        <authorList>
            <person name="McCartney M.A."/>
            <person name="Auch B."/>
            <person name="Kono T."/>
            <person name="Mallez S."/>
            <person name="Becker A."/>
            <person name="Gohl D.M."/>
            <person name="Silverstein K.A.T."/>
            <person name="Koren S."/>
            <person name="Bechman K.B."/>
            <person name="Herman A."/>
            <person name="Abrahante J.E."/>
            <person name="Garbe J."/>
        </authorList>
    </citation>
    <scope>NUCLEOTIDE SEQUENCE</scope>
    <source>
        <strain evidence="1">Duluth1</strain>
        <tissue evidence="1">Whole animal</tissue>
    </source>
</reference>
<sequence>MLEISNAVNANQRLPLKLRLRKEDVPPLEHLSLIGFGHPTNPGKHIELRCPIVFQNKASLSALVQPYRQAIINSLDVTLVGNMHSKGIDPGVVVDQGYQHADNKLLIHCFMEQGASGSPILACVDAAVGIVEVVGVLIIVFQDTFLI</sequence>
<gene>
    <name evidence="1" type="ORF">DPMN_070702</name>
</gene>
<reference evidence="1" key="1">
    <citation type="journal article" date="2019" name="bioRxiv">
        <title>The Genome of the Zebra Mussel, Dreissena polymorpha: A Resource for Invasive Species Research.</title>
        <authorList>
            <person name="McCartney M.A."/>
            <person name="Auch B."/>
            <person name="Kono T."/>
            <person name="Mallez S."/>
            <person name="Zhang Y."/>
            <person name="Obille A."/>
            <person name="Becker A."/>
            <person name="Abrahante J.E."/>
            <person name="Garbe J."/>
            <person name="Badalamenti J.P."/>
            <person name="Herman A."/>
            <person name="Mangelson H."/>
            <person name="Liachko I."/>
            <person name="Sullivan S."/>
            <person name="Sone E.D."/>
            <person name="Koren S."/>
            <person name="Silverstein K.A.T."/>
            <person name="Beckman K.B."/>
            <person name="Gohl D.M."/>
        </authorList>
    </citation>
    <scope>NUCLEOTIDE SEQUENCE</scope>
    <source>
        <strain evidence="1">Duluth1</strain>
        <tissue evidence="1">Whole animal</tissue>
    </source>
</reference>
<evidence type="ECO:0000313" key="1">
    <source>
        <dbReference type="EMBL" id="KAH3711200.1"/>
    </source>
</evidence>
<name>A0A9D4BVA6_DREPO</name>
<organism evidence="1 2">
    <name type="scientific">Dreissena polymorpha</name>
    <name type="common">Zebra mussel</name>
    <name type="synonym">Mytilus polymorpha</name>
    <dbReference type="NCBI Taxonomy" id="45954"/>
    <lineage>
        <taxon>Eukaryota</taxon>
        <taxon>Metazoa</taxon>
        <taxon>Spiralia</taxon>
        <taxon>Lophotrochozoa</taxon>
        <taxon>Mollusca</taxon>
        <taxon>Bivalvia</taxon>
        <taxon>Autobranchia</taxon>
        <taxon>Heteroconchia</taxon>
        <taxon>Euheterodonta</taxon>
        <taxon>Imparidentia</taxon>
        <taxon>Neoheterodontei</taxon>
        <taxon>Myida</taxon>
        <taxon>Dreissenoidea</taxon>
        <taxon>Dreissenidae</taxon>
        <taxon>Dreissena</taxon>
    </lineage>
</organism>
<dbReference type="Proteomes" id="UP000828390">
    <property type="component" value="Unassembled WGS sequence"/>
</dbReference>
<comment type="caution">
    <text evidence="1">The sequence shown here is derived from an EMBL/GenBank/DDBJ whole genome shotgun (WGS) entry which is preliminary data.</text>
</comment>
<protein>
    <submittedName>
        <fullName evidence="1">Uncharacterized protein</fullName>
    </submittedName>
</protein>
<dbReference type="EMBL" id="JAIWYP010000014">
    <property type="protein sequence ID" value="KAH3711200.1"/>
    <property type="molecule type" value="Genomic_DNA"/>
</dbReference>
<evidence type="ECO:0000313" key="2">
    <source>
        <dbReference type="Proteomes" id="UP000828390"/>
    </source>
</evidence>
<proteinExistence type="predicted"/>